<organism evidence="8 9">
    <name type="scientific">Candidatus Methylocalor cossyra</name>
    <dbReference type="NCBI Taxonomy" id="3108543"/>
    <lineage>
        <taxon>Bacteria</taxon>
        <taxon>Pseudomonadati</taxon>
        <taxon>Pseudomonadota</taxon>
        <taxon>Gammaproteobacteria</taxon>
        <taxon>Methylococcales</taxon>
        <taxon>Methylococcaceae</taxon>
        <taxon>Candidatus Methylocalor</taxon>
    </lineage>
</organism>
<protein>
    <submittedName>
        <fullName evidence="8">Threonine dehydrogenase and related Zn-dependent dehydrogenases</fullName>
    </submittedName>
</protein>
<dbReference type="InterPro" id="IPR036291">
    <property type="entry name" value="NAD(P)-bd_dom_sf"/>
</dbReference>
<evidence type="ECO:0000256" key="4">
    <source>
        <dbReference type="ARBA" id="ARBA00022833"/>
    </source>
</evidence>
<gene>
    <name evidence="8" type="ORF">MECH1_V1_0779</name>
</gene>
<dbReference type="Gene3D" id="3.90.180.10">
    <property type="entry name" value="Medium-chain alcohol dehydrogenases, catalytic domain"/>
    <property type="match status" value="1"/>
</dbReference>
<evidence type="ECO:0000256" key="2">
    <source>
        <dbReference type="ARBA" id="ARBA00008072"/>
    </source>
</evidence>
<keyword evidence="3" id="KW-0479">Metal-binding</keyword>
<dbReference type="InterPro" id="IPR011032">
    <property type="entry name" value="GroES-like_sf"/>
</dbReference>
<dbReference type="SUPFAM" id="SSF51735">
    <property type="entry name" value="NAD(P)-binding Rossmann-fold domains"/>
    <property type="match status" value="1"/>
</dbReference>
<dbReference type="Pfam" id="PF08240">
    <property type="entry name" value="ADH_N"/>
    <property type="match status" value="1"/>
</dbReference>
<proteinExistence type="inferred from homology"/>
<dbReference type="EMBL" id="OZ026884">
    <property type="protein sequence ID" value="CAL1239555.1"/>
    <property type="molecule type" value="Genomic_DNA"/>
</dbReference>
<dbReference type="Gene3D" id="3.40.50.720">
    <property type="entry name" value="NAD(P)-binding Rossmann-like Domain"/>
    <property type="match status" value="1"/>
</dbReference>
<comment type="cofactor">
    <cofactor evidence="1">
        <name>Zn(2+)</name>
        <dbReference type="ChEBI" id="CHEBI:29105"/>
    </cofactor>
</comment>
<evidence type="ECO:0000256" key="3">
    <source>
        <dbReference type="ARBA" id="ARBA00022723"/>
    </source>
</evidence>
<evidence type="ECO:0000259" key="7">
    <source>
        <dbReference type="Pfam" id="PF08240"/>
    </source>
</evidence>
<dbReference type="RefSeq" id="WP_348759100.1">
    <property type="nucleotide sequence ID" value="NZ_OZ026884.1"/>
</dbReference>
<evidence type="ECO:0000256" key="1">
    <source>
        <dbReference type="ARBA" id="ARBA00001947"/>
    </source>
</evidence>
<accession>A0ABM9NG15</accession>
<feature type="domain" description="Alcohol dehydrogenase-like N-terminal" evidence="7">
    <location>
        <begin position="29"/>
        <end position="133"/>
    </location>
</feature>
<evidence type="ECO:0000313" key="8">
    <source>
        <dbReference type="EMBL" id="CAL1239555.1"/>
    </source>
</evidence>
<dbReference type="CDD" id="cd08242">
    <property type="entry name" value="MDR_like"/>
    <property type="match status" value="1"/>
</dbReference>
<dbReference type="Proteomes" id="UP001497493">
    <property type="component" value="Chromosome"/>
</dbReference>
<sequence length="323" mass="34437">MATPLPMRGLWLQDRVLTFRDQLPRPVPGPGEALVRVRLAGVCGTDLELRRGYYPYCGIPGHEFVGEVVGGDATALLGRRVVGEINRPCGHCETCRAGRPSHCDHRAVLGLRGGQGAFAEYLCLPEGQLHPVPGDLPDQLAVFAEPLAAALQIQTQLQVRPTDRVLVVGAGRLGQLIAQTLALTGCGLAAVARHPRQRQLLAERGIALLEEDGVPARHFDVVVEASGAPAGFALARRAVRPRGTLVLKSTYRGEPAVDLSALVVDEITLVGSRCGSLAAALRLLERRAVCPEGLIEASYPLELGLEAFERAAQPGVLKVLLQP</sequence>
<dbReference type="PANTHER" id="PTHR43350">
    <property type="entry name" value="NAD-DEPENDENT ALCOHOL DEHYDROGENASE"/>
    <property type="match status" value="1"/>
</dbReference>
<dbReference type="InterPro" id="IPR013154">
    <property type="entry name" value="ADH-like_N"/>
</dbReference>
<feature type="domain" description="Alcohol dehydrogenase-like C-terminal" evidence="6">
    <location>
        <begin position="173"/>
        <end position="281"/>
    </location>
</feature>
<evidence type="ECO:0000259" key="6">
    <source>
        <dbReference type="Pfam" id="PF00107"/>
    </source>
</evidence>
<evidence type="ECO:0000256" key="5">
    <source>
        <dbReference type="ARBA" id="ARBA00023002"/>
    </source>
</evidence>
<name>A0ABM9NG15_9GAMM</name>
<dbReference type="PANTHER" id="PTHR43350:SF2">
    <property type="entry name" value="GROES-LIKE ZINC-BINDING ALCOHOL DEHYDROGENASE FAMILY PROTEIN"/>
    <property type="match status" value="1"/>
</dbReference>
<dbReference type="SUPFAM" id="SSF50129">
    <property type="entry name" value="GroES-like"/>
    <property type="match status" value="1"/>
</dbReference>
<evidence type="ECO:0000313" key="9">
    <source>
        <dbReference type="Proteomes" id="UP001497493"/>
    </source>
</evidence>
<comment type="similarity">
    <text evidence="2">Belongs to the zinc-containing alcohol dehydrogenase family.</text>
</comment>
<dbReference type="Pfam" id="PF00107">
    <property type="entry name" value="ADH_zinc_N"/>
    <property type="match status" value="1"/>
</dbReference>
<dbReference type="InterPro" id="IPR013149">
    <property type="entry name" value="ADH-like_C"/>
</dbReference>
<keyword evidence="4" id="KW-0862">Zinc</keyword>
<keyword evidence="5" id="KW-0560">Oxidoreductase</keyword>
<reference evidence="8 9" key="1">
    <citation type="submission" date="2024-04" db="EMBL/GenBank/DDBJ databases">
        <authorList>
            <person name="Cremers G."/>
        </authorList>
    </citation>
    <scope>NUCLEOTIDE SEQUENCE [LARGE SCALE GENOMIC DNA]</scope>
    <source>
        <strain evidence="8">MeCH1-AG</strain>
    </source>
</reference>
<keyword evidence="9" id="KW-1185">Reference proteome</keyword>